<comment type="catalytic activity">
    <reaction evidence="1">
        <text>Hydrolysis of terminal, non-reducing beta-D-glucosyl residues with release of beta-D-glucose.</text>
        <dbReference type="EC" id="3.2.1.21"/>
    </reaction>
</comment>
<evidence type="ECO:0000259" key="7">
    <source>
        <dbReference type="SMART" id="SM01217"/>
    </source>
</evidence>
<dbReference type="eggNOG" id="ENOG502QR4D">
    <property type="taxonomic scope" value="Eukaryota"/>
</dbReference>
<dbReference type="AlphaFoldDB" id="R8BYE3"/>
<keyword evidence="5" id="KW-0119">Carbohydrate metabolism</keyword>
<dbReference type="GeneID" id="19329907"/>
<dbReference type="SMART" id="SM01217">
    <property type="entry name" value="Fn3_like"/>
    <property type="match status" value="1"/>
</dbReference>
<dbReference type="InterPro" id="IPR013783">
    <property type="entry name" value="Ig-like_fold"/>
</dbReference>
<gene>
    <name evidence="8" type="ORF">UCRPA7_97</name>
</gene>
<keyword evidence="4 8" id="KW-0378">Hydrolase</keyword>
<evidence type="ECO:0000256" key="1">
    <source>
        <dbReference type="ARBA" id="ARBA00000448"/>
    </source>
</evidence>
<dbReference type="InterPro" id="IPR026891">
    <property type="entry name" value="Fn3-like"/>
</dbReference>
<dbReference type="Pfam" id="PF01915">
    <property type="entry name" value="Glyco_hydro_3_C"/>
    <property type="match status" value="1"/>
</dbReference>
<protein>
    <recommendedName>
        <fullName evidence="3">beta-glucosidase</fullName>
        <ecNumber evidence="3">3.2.1.21</ecNumber>
    </recommendedName>
</protein>
<organism evidence="8 9">
    <name type="scientific">Phaeoacremonium minimum (strain UCR-PA7)</name>
    <name type="common">Esca disease fungus</name>
    <name type="synonym">Togninia minima</name>
    <dbReference type="NCBI Taxonomy" id="1286976"/>
    <lineage>
        <taxon>Eukaryota</taxon>
        <taxon>Fungi</taxon>
        <taxon>Dikarya</taxon>
        <taxon>Ascomycota</taxon>
        <taxon>Pezizomycotina</taxon>
        <taxon>Sordariomycetes</taxon>
        <taxon>Sordariomycetidae</taxon>
        <taxon>Togniniales</taxon>
        <taxon>Togniniaceae</taxon>
        <taxon>Phaeoacremonium</taxon>
    </lineage>
</organism>
<dbReference type="Pfam" id="PF14310">
    <property type="entry name" value="Fn3-like"/>
    <property type="match status" value="1"/>
</dbReference>
<evidence type="ECO:0000256" key="3">
    <source>
        <dbReference type="ARBA" id="ARBA00012744"/>
    </source>
</evidence>
<dbReference type="Gene3D" id="2.60.40.10">
    <property type="entry name" value="Immunoglobulins"/>
    <property type="match status" value="1"/>
</dbReference>
<name>R8BYE3_PHAM7</name>
<comment type="similarity">
    <text evidence="2">Belongs to the glycosyl hydrolase 3 family.</text>
</comment>
<accession>R8BYE3</accession>
<evidence type="ECO:0000313" key="8">
    <source>
        <dbReference type="EMBL" id="EOO04373.1"/>
    </source>
</evidence>
<reference evidence="9" key="1">
    <citation type="journal article" date="2013" name="Genome Announc.">
        <title>Draft genome sequence of the ascomycete Phaeoacremonium aleophilum strain UCR-PA7, a causal agent of the esca disease complex in grapevines.</title>
        <authorList>
            <person name="Blanco-Ulate B."/>
            <person name="Rolshausen P."/>
            <person name="Cantu D."/>
        </authorList>
    </citation>
    <scope>NUCLEOTIDE SEQUENCE [LARGE SCALE GENOMIC DNA]</scope>
    <source>
        <strain evidence="9">UCR-PA7</strain>
    </source>
</reference>
<dbReference type="PANTHER" id="PTHR42715:SF3">
    <property type="entry name" value="BETA-GLUCOSIDASE B-RELATED"/>
    <property type="match status" value="1"/>
</dbReference>
<evidence type="ECO:0000256" key="5">
    <source>
        <dbReference type="ARBA" id="ARBA00023277"/>
    </source>
</evidence>
<dbReference type="GO" id="GO:0008422">
    <property type="term" value="F:beta-glucosidase activity"/>
    <property type="evidence" value="ECO:0007669"/>
    <property type="project" value="UniProtKB-EC"/>
</dbReference>
<evidence type="ECO:0000256" key="2">
    <source>
        <dbReference type="ARBA" id="ARBA00005336"/>
    </source>
</evidence>
<dbReference type="HOGENOM" id="CLU_004542_4_0_1"/>
<proteinExistence type="inferred from homology"/>
<dbReference type="Gene3D" id="3.40.50.1700">
    <property type="entry name" value="Glycoside hydrolase family 3 C-terminal domain"/>
    <property type="match status" value="2"/>
</dbReference>
<dbReference type="EC" id="3.2.1.21" evidence="3"/>
<dbReference type="OrthoDB" id="47059at2759"/>
<dbReference type="InterPro" id="IPR002772">
    <property type="entry name" value="Glyco_hydro_3_C"/>
</dbReference>
<dbReference type="GO" id="GO:0009251">
    <property type="term" value="P:glucan catabolic process"/>
    <property type="evidence" value="ECO:0007669"/>
    <property type="project" value="TreeGrafter"/>
</dbReference>
<dbReference type="KEGG" id="tmn:UCRPA7_97"/>
<evidence type="ECO:0000256" key="6">
    <source>
        <dbReference type="ARBA" id="ARBA00023295"/>
    </source>
</evidence>
<dbReference type="Gene3D" id="2.60.120.260">
    <property type="entry name" value="Galactose-binding domain-like"/>
    <property type="match status" value="1"/>
</dbReference>
<dbReference type="InterPro" id="IPR050288">
    <property type="entry name" value="Cellulose_deg_GH3"/>
</dbReference>
<dbReference type="EMBL" id="KB932777">
    <property type="protein sequence ID" value="EOO04373.1"/>
    <property type="molecule type" value="Genomic_DNA"/>
</dbReference>
<keyword evidence="6" id="KW-0326">Glycosidase</keyword>
<dbReference type="RefSeq" id="XP_007910886.1">
    <property type="nucleotide sequence ID" value="XM_007912695.1"/>
</dbReference>
<evidence type="ECO:0000256" key="4">
    <source>
        <dbReference type="ARBA" id="ARBA00022801"/>
    </source>
</evidence>
<dbReference type="InterPro" id="IPR036881">
    <property type="entry name" value="Glyco_hydro_3_C_sf"/>
</dbReference>
<dbReference type="Gene3D" id="3.20.20.300">
    <property type="entry name" value="Glycoside hydrolase, family 3, N-terminal domain"/>
    <property type="match status" value="2"/>
</dbReference>
<evidence type="ECO:0000313" key="9">
    <source>
        <dbReference type="Proteomes" id="UP000014074"/>
    </source>
</evidence>
<dbReference type="InterPro" id="IPR036962">
    <property type="entry name" value="Glyco_hydro_3_N_sf"/>
</dbReference>
<keyword evidence="9" id="KW-1185">Reference proteome</keyword>
<sequence>MGNLDLEMPGPPNRRQLDVVKKALNDGQVDIKDIDQRALAVLKLLKRTGKLTDRKNTPKEQAISRPEHEALIREAGAEGIVLLKNSPAVLPLNPENSRKIALLGPLANTKYRPQSSGKHYMSFSGLGPSRLFIHGQLVSHQVKETKDSMGFLLGVQEEHRFQHDFLCTESYDITIESIPSQVNNSELFLLQDQISVHLGLVHQAEMETDLLAESIALAKDADIAICIVGNTAQWETEGQDMASMTLPADGSQDRLVAEVVKANPNTIVVIATGVPVEIPWLDEVPAVIQAWYGGQETGNAILDVLLGHVNPSGKLPVSWPKKYEHTACYGNFGLDSYDSGEVEYVEGVNVGYRHFDRLYGTQKEVLFPFGFGLSYSTFEVGKAELMGSFSQADENAEVTVTVTVKNTSSRAGAETVQVYLAPPKGNADVGRPPQSLVAFEKVLLQPGQEQQLRLTFKRDAAAFWVDEPAERRGQVWRVEGGRHEVSISTSSSPKDVRARCVLDIGEAFEFQA</sequence>
<feature type="domain" description="Fibronectin type III-like" evidence="7">
    <location>
        <begin position="414"/>
        <end position="491"/>
    </location>
</feature>
<dbReference type="PANTHER" id="PTHR42715">
    <property type="entry name" value="BETA-GLUCOSIDASE"/>
    <property type="match status" value="1"/>
</dbReference>
<dbReference type="SUPFAM" id="SSF52279">
    <property type="entry name" value="Beta-D-glucan exohydrolase, C-terminal domain"/>
    <property type="match status" value="1"/>
</dbReference>
<dbReference type="Proteomes" id="UP000014074">
    <property type="component" value="Unassembled WGS sequence"/>
</dbReference>